<gene>
    <name evidence="7" type="ORF">E6H00_00275</name>
</gene>
<keyword evidence="5 6" id="KW-0472">Membrane</keyword>
<evidence type="ECO:0000256" key="5">
    <source>
        <dbReference type="ARBA" id="ARBA00023136"/>
    </source>
</evidence>
<dbReference type="GO" id="GO:0005886">
    <property type="term" value="C:plasma membrane"/>
    <property type="evidence" value="ECO:0007669"/>
    <property type="project" value="UniProtKB-SubCell"/>
</dbReference>
<evidence type="ECO:0000256" key="2">
    <source>
        <dbReference type="ARBA" id="ARBA00022475"/>
    </source>
</evidence>
<keyword evidence="3 6" id="KW-0812">Transmembrane</keyword>
<protein>
    <submittedName>
        <fullName evidence="7">LysE family translocator</fullName>
    </submittedName>
</protein>
<evidence type="ECO:0000256" key="1">
    <source>
        <dbReference type="ARBA" id="ARBA00004651"/>
    </source>
</evidence>
<evidence type="ECO:0000256" key="3">
    <source>
        <dbReference type="ARBA" id="ARBA00022692"/>
    </source>
</evidence>
<dbReference type="EMBL" id="VBAK01000010">
    <property type="protein sequence ID" value="TMI94091.1"/>
    <property type="molecule type" value="Genomic_DNA"/>
</dbReference>
<feature type="transmembrane region" description="Helical" evidence="6">
    <location>
        <begin position="38"/>
        <end position="61"/>
    </location>
</feature>
<dbReference type="PANTHER" id="PTHR30086">
    <property type="entry name" value="ARGININE EXPORTER PROTEIN ARGO"/>
    <property type="match status" value="1"/>
</dbReference>
<dbReference type="Proteomes" id="UP000318509">
    <property type="component" value="Unassembled WGS sequence"/>
</dbReference>
<dbReference type="GO" id="GO:0015171">
    <property type="term" value="F:amino acid transmembrane transporter activity"/>
    <property type="evidence" value="ECO:0007669"/>
    <property type="project" value="TreeGrafter"/>
</dbReference>
<evidence type="ECO:0000313" key="7">
    <source>
        <dbReference type="EMBL" id="TMI94091.1"/>
    </source>
</evidence>
<keyword evidence="2" id="KW-1003">Cell membrane</keyword>
<feature type="transmembrane region" description="Helical" evidence="6">
    <location>
        <begin position="135"/>
        <end position="161"/>
    </location>
</feature>
<dbReference type="PANTHER" id="PTHR30086:SF20">
    <property type="entry name" value="ARGININE EXPORTER PROTEIN ARGO-RELATED"/>
    <property type="match status" value="1"/>
</dbReference>
<accession>A0A537KE99</accession>
<keyword evidence="4 6" id="KW-1133">Transmembrane helix</keyword>
<evidence type="ECO:0000313" key="8">
    <source>
        <dbReference type="Proteomes" id="UP000318509"/>
    </source>
</evidence>
<comment type="caution">
    <text evidence="7">The sequence shown here is derived from an EMBL/GenBank/DDBJ whole genome shotgun (WGS) entry which is preliminary data.</text>
</comment>
<dbReference type="AlphaFoldDB" id="A0A537KE99"/>
<proteinExistence type="predicted"/>
<comment type="subcellular location">
    <subcellularLocation>
        <location evidence="1">Cell membrane</location>
        <topology evidence="1">Multi-pass membrane protein</topology>
    </subcellularLocation>
</comment>
<name>A0A537KE99_9BACT</name>
<organism evidence="7 8">
    <name type="scientific">Candidatus Segetimicrobium genomatis</name>
    <dbReference type="NCBI Taxonomy" id="2569760"/>
    <lineage>
        <taxon>Bacteria</taxon>
        <taxon>Bacillati</taxon>
        <taxon>Candidatus Sysuimicrobiota</taxon>
        <taxon>Candidatus Sysuimicrobiia</taxon>
        <taxon>Candidatus Sysuimicrobiales</taxon>
        <taxon>Candidatus Segetimicrobiaceae</taxon>
        <taxon>Candidatus Segetimicrobium</taxon>
    </lineage>
</organism>
<evidence type="ECO:0000256" key="4">
    <source>
        <dbReference type="ARBA" id="ARBA00022989"/>
    </source>
</evidence>
<dbReference type="Pfam" id="PF01810">
    <property type="entry name" value="LysE"/>
    <property type="match status" value="1"/>
</dbReference>
<feature type="transmembrane region" description="Helical" evidence="6">
    <location>
        <begin position="173"/>
        <end position="192"/>
    </location>
</feature>
<sequence>MAFLLFTVVAAGTPGPSNIMLTAAGAQAGVLRGLPCLFGVTAGMGLMMVLVLSGLGSLVLAHPVARNTLKWGGAAFLLWLSWRIATSSSRIDSPPERTRVGFLGAAAFQWVNPKSWLVSASAAGTFLNPQAGSPILQAASLGILFFLGACPSCFLWLAFGASLQRVLRSDRSLRMFNIVMGALLALSVSLIVR</sequence>
<reference evidence="7 8" key="1">
    <citation type="journal article" date="2019" name="Nat. Microbiol.">
        <title>Mediterranean grassland soil C-N compound turnover is dependent on rainfall and depth, and is mediated by genomically divergent microorganisms.</title>
        <authorList>
            <person name="Diamond S."/>
            <person name="Andeer P.F."/>
            <person name="Li Z."/>
            <person name="Crits-Christoph A."/>
            <person name="Burstein D."/>
            <person name="Anantharaman K."/>
            <person name="Lane K.R."/>
            <person name="Thomas B.C."/>
            <person name="Pan C."/>
            <person name="Northen T.R."/>
            <person name="Banfield J.F."/>
        </authorList>
    </citation>
    <scope>NUCLEOTIDE SEQUENCE [LARGE SCALE GENOMIC DNA]</scope>
    <source>
        <strain evidence="7">NP_3</strain>
    </source>
</reference>
<dbReference type="InterPro" id="IPR001123">
    <property type="entry name" value="LeuE-type"/>
</dbReference>
<dbReference type="GO" id="GO:0033228">
    <property type="term" value="P:cysteine export across plasma membrane"/>
    <property type="evidence" value="ECO:0007669"/>
    <property type="project" value="TreeGrafter"/>
</dbReference>
<evidence type="ECO:0000256" key="6">
    <source>
        <dbReference type="SAM" id="Phobius"/>
    </source>
</evidence>